<dbReference type="EMBL" id="WNWM01000002">
    <property type="protein sequence ID" value="MUI16333.1"/>
    <property type="molecule type" value="Genomic_DNA"/>
</dbReference>
<evidence type="ECO:0000256" key="1">
    <source>
        <dbReference type="SAM" id="Coils"/>
    </source>
</evidence>
<evidence type="ECO:0000259" key="3">
    <source>
        <dbReference type="Pfam" id="PF11740"/>
    </source>
</evidence>
<keyword evidence="2" id="KW-0472">Membrane</keyword>
<keyword evidence="5" id="KW-1185">Reference proteome</keyword>
<proteinExistence type="predicted"/>
<dbReference type="Pfam" id="PF11740">
    <property type="entry name" value="KfrA_N"/>
    <property type="match status" value="1"/>
</dbReference>
<keyword evidence="2" id="KW-1133">Transmembrane helix</keyword>
<evidence type="ECO:0000313" key="5">
    <source>
        <dbReference type="Proteomes" id="UP000431684"/>
    </source>
</evidence>
<keyword evidence="1" id="KW-0175">Coiled coil</keyword>
<feature type="coiled-coil region" evidence="1">
    <location>
        <begin position="155"/>
        <end position="373"/>
    </location>
</feature>
<feature type="domain" description="KfrA N-terminal DNA-binding" evidence="3">
    <location>
        <begin position="45"/>
        <end position="151"/>
    </location>
</feature>
<name>A0A6I3XPE6_9BURK</name>
<dbReference type="Proteomes" id="UP000431684">
    <property type="component" value="Unassembled WGS sequence"/>
</dbReference>
<evidence type="ECO:0000256" key="2">
    <source>
        <dbReference type="SAM" id="Phobius"/>
    </source>
</evidence>
<protein>
    <submittedName>
        <fullName evidence="4">Integrase</fullName>
    </submittedName>
</protein>
<dbReference type="InterPro" id="IPR021104">
    <property type="entry name" value="KfrA_DNA-bd_N"/>
</dbReference>
<evidence type="ECO:0000313" key="4">
    <source>
        <dbReference type="EMBL" id="MUI16333.1"/>
    </source>
</evidence>
<feature type="transmembrane region" description="Helical" evidence="2">
    <location>
        <begin position="12"/>
        <end position="32"/>
    </location>
</feature>
<dbReference type="AlphaFoldDB" id="A0A6I3XPE6"/>
<sequence length="373" mass="42247">MSHYPVQVNCSGAAIFKPIVVCIMIVCTIVSYSGRGVMARAGLYKSDVKRARDALVAAGRHPSLDAVRIALGNTGSKTTIHKYLRELEAEEGTAGAGSSLSDELQALVTGLAERLRVEADARIVTLQEEHNAQLQARIATEDGLKAQLTASHGQVQALERRLATEQHALIGTREELQREQIARHTAEQHVRDLRDRLQENDDHIKSLENKHANARDALEHFRQASKEQREQDQRRHEHQVQQLQVESRQLQLQLVGKQEEVARLNQDGARLMSDLRHAGQALAQAQQTADRKEAEWSSRMADARQRATLKADELARQLGETRLELAGHGREIQLQQKELARIQRLHDQLLEEKVMWRHERAQMEEMLRQANEE</sequence>
<gene>
    <name evidence="4" type="ORF">GJV26_28325</name>
</gene>
<keyword evidence="2" id="KW-0812">Transmembrane</keyword>
<reference evidence="4 5" key="1">
    <citation type="submission" date="2019-11" db="EMBL/GenBank/DDBJ databases">
        <title>Draft Genome Sequences of Six Type Strains of the Genus Massilia.</title>
        <authorList>
            <person name="Miess H."/>
            <person name="Frediansyah A."/>
            <person name="Goeker M."/>
            <person name="Gross H."/>
        </authorList>
    </citation>
    <scope>NUCLEOTIDE SEQUENCE [LARGE SCALE GENOMIC DNA]</scope>
    <source>
        <strain evidence="4 5">DSM 17513</strain>
    </source>
</reference>
<organism evidence="4 5">
    <name type="scientific">Pseudoduganella dura</name>
    <dbReference type="NCBI Taxonomy" id="321982"/>
    <lineage>
        <taxon>Bacteria</taxon>
        <taxon>Pseudomonadati</taxon>
        <taxon>Pseudomonadota</taxon>
        <taxon>Betaproteobacteria</taxon>
        <taxon>Burkholderiales</taxon>
        <taxon>Oxalobacteraceae</taxon>
        <taxon>Telluria group</taxon>
        <taxon>Pseudoduganella</taxon>
    </lineage>
</organism>
<dbReference type="OrthoDB" id="7015148at2"/>
<comment type="caution">
    <text evidence="4">The sequence shown here is derived from an EMBL/GenBank/DDBJ whole genome shotgun (WGS) entry which is preliminary data.</text>
</comment>
<accession>A0A6I3XPE6</accession>